<sequence length="555" mass="61708">MASTPAGPRTPGRSPPPEALPTSGENGNSNATQANSTRRTSLGFLRRTKSTERIGDRKLHGKMSKKLLKEQAKEEILRRQREAAAISKHAPQLPDISPPPQLNTFGGENIHPRNAAFVPNRAGFYETSSSQNYPPVPSIPYIEQYPRAESMAHRGRYSYASSAVSTINSPRRVRRRKDPTPYNILVIGARNSGKTSFVNFLRKALALPPSKRPTRNPEEMDDLPQAPPNGYFTCHYLETEIDNERVGLTLWDSQGLERSIVDLQLREITSFLESKFEDSFAEEMKVVRSPGARDTHIHCAFLILDPARLDANIAAAQKAAGGETSDSTVRLVGGLDEVLDLQVLRTMQGKTTVVPVISKADTVTTAHMAFLKKTVWDSLKKANIDPLEVLTLEDPDDDFSSSLDKFDEKEEDELFNKGDGKRRTPDSETVPGDPNNPLPPQAGPSVSEKFLDKQQKQSSSSNTLGGGANNEPFIPLSILSPDPHTLDAKDGPIGRRFPWGFADPYNPEHCDFVKLKDTVFGEWRGELREASREVWYERWRTIRLKRNGSFGIVQA</sequence>
<evidence type="ECO:0000259" key="3">
    <source>
        <dbReference type="PROSITE" id="PS51719"/>
    </source>
</evidence>
<dbReference type="InterPro" id="IPR030379">
    <property type="entry name" value="G_SEPTIN_dom"/>
</dbReference>
<dbReference type="PANTHER" id="PTHR18884">
    <property type="entry name" value="SEPTIN"/>
    <property type="match status" value="1"/>
</dbReference>
<feature type="domain" description="Septin-type G" evidence="3">
    <location>
        <begin position="178"/>
        <end position="546"/>
    </location>
</feature>
<dbReference type="Proteomes" id="UP001219355">
    <property type="component" value="Chromosome 2"/>
</dbReference>
<dbReference type="SUPFAM" id="SSF52540">
    <property type="entry name" value="P-loop containing nucleoside triphosphate hydrolases"/>
    <property type="match status" value="1"/>
</dbReference>
<gene>
    <name evidence="4" type="ORF">PRK78_002941</name>
</gene>
<dbReference type="Pfam" id="PF00735">
    <property type="entry name" value="Septin"/>
    <property type="match status" value="2"/>
</dbReference>
<feature type="region of interest" description="Disordered" evidence="2">
    <location>
        <begin position="392"/>
        <end position="482"/>
    </location>
</feature>
<dbReference type="GO" id="GO:0005525">
    <property type="term" value="F:GTP binding"/>
    <property type="evidence" value="ECO:0007669"/>
    <property type="project" value="UniProtKB-KW"/>
</dbReference>
<keyword evidence="1" id="KW-0547">Nucleotide-binding</keyword>
<feature type="region of interest" description="Disordered" evidence="2">
    <location>
        <begin position="1"/>
        <end position="55"/>
    </location>
</feature>
<dbReference type="PROSITE" id="PS51719">
    <property type="entry name" value="G_SEPTIN"/>
    <property type="match status" value="1"/>
</dbReference>
<accession>A0AAF0DF77</accession>
<dbReference type="FunFam" id="3.40.50.300:FF:001827">
    <property type="entry name" value="Septin"/>
    <property type="match status" value="1"/>
</dbReference>
<name>A0AAF0DF77_9EURO</name>
<evidence type="ECO:0000313" key="5">
    <source>
        <dbReference type="Proteomes" id="UP001219355"/>
    </source>
</evidence>
<comment type="similarity">
    <text evidence="1">Belongs to the TRAFAC class TrmE-Era-EngA-EngB-Septin-like GTPase superfamily. Septin GTPase family.</text>
</comment>
<feature type="compositionally biased region" description="Basic and acidic residues" evidence="2">
    <location>
        <begin position="404"/>
        <end position="426"/>
    </location>
</feature>
<dbReference type="AlphaFoldDB" id="A0AAF0DF77"/>
<protein>
    <recommendedName>
        <fullName evidence="3">Septin-type G domain-containing protein</fullName>
    </recommendedName>
</protein>
<dbReference type="Gene3D" id="3.40.50.300">
    <property type="entry name" value="P-loop containing nucleotide triphosphate hydrolases"/>
    <property type="match status" value="1"/>
</dbReference>
<dbReference type="EMBL" id="CP120628">
    <property type="protein sequence ID" value="WEW57474.1"/>
    <property type="molecule type" value="Genomic_DNA"/>
</dbReference>
<keyword evidence="5" id="KW-1185">Reference proteome</keyword>
<feature type="compositionally biased region" description="Polar residues" evidence="2">
    <location>
        <begin position="23"/>
        <end position="40"/>
    </location>
</feature>
<evidence type="ECO:0000256" key="2">
    <source>
        <dbReference type="SAM" id="MobiDB-lite"/>
    </source>
</evidence>
<dbReference type="InterPro" id="IPR027417">
    <property type="entry name" value="P-loop_NTPase"/>
</dbReference>
<evidence type="ECO:0000256" key="1">
    <source>
        <dbReference type="RuleBase" id="RU004560"/>
    </source>
</evidence>
<proteinExistence type="inferred from homology"/>
<organism evidence="4 5">
    <name type="scientific">Emydomyces testavorans</name>
    <dbReference type="NCBI Taxonomy" id="2070801"/>
    <lineage>
        <taxon>Eukaryota</taxon>
        <taxon>Fungi</taxon>
        <taxon>Dikarya</taxon>
        <taxon>Ascomycota</taxon>
        <taxon>Pezizomycotina</taxon>
        <taxon>Eurotiomycetes</taxon>
        <taxon>Eurotiomycetidae</taxon>
        <taxon>Onygenales</taxon>
        <taxon>Nannizziopsiaceae</taxon>
        <taxon>Emydomyces</taxon>
    </lineage>
</organism>
<keyword evidence="1" id="KW-0342">GTP-binding</keyword>
<evidence type="ECO:0000313" key="4">
    <source>
        <dbReference type="EMBL" id="WEW57474.1"/>
    </source>
</evidence>
<reference evidence="4" key="1">
    <citation type="submission" date="2023-03" db="EMBL/GenBank/DDBJ databases">
        <title>Emydomyces testavorans Genome Sequence.</title>
        <authorList>
            <person name="Hoyer L."/>
        </authorList>
    </citation>
    <scope>NUCLEOTIDE SEQUENCE</scope>
    <source>
        <strain evidence="4">16-2883</strain>
    </source>
</reference>